<reference evidence="11" key="1">
    <citation type="submission" date="2017-09" db="EMBL/GenBank/DDBJ databases">
        <title>Depth-based differentiation of microbial function through sediment-hosted aquifers and enrichment of novel symbionts in the deep terrestrial subsurface.</title>
        <authorList>
            <person name="Probst A.J."/>
            <person name="Ladd B."/>
            <person name="Jarett J.K."/>
            <person name="Geller-Mcgrath D.E."/>
            <person name="Sieber C.M.K."/>
            <person name="Emerson J.B."/>
            <person name="Anantharaman K."/>
            <person name="Thomas B.C."/>
            <person name="Malmstrom R."/>
            <person name="Stieglmeier M."/>
            <person name="Klingl A."/>
            <person name="Woyke T."/>
            <person name="Ryan C.M."/>
            <person name="Banfield J.F."/>
        </authorList>
    </citation>
    <scope>NUCLEOTIDE SEQUENCE [LARGE SCALE GENOMIC DNA]</scope>
</reference>
<evidence type="ECO:0000256" key="2">
    <source>
        <dbReference type="ARBA" id="ARBA00008445"/>
    </source>
</evidence>
<protein>
    <recommendedName>
        <fullName evidence="9">Protein-export membrane protein SecG</fullName>
    </recommendedName>
</protein>
<keyword evidence="4 9" id="KW-0812">Transmembrane</keyword>
<organism evidence="10 11">
    <name type="scientific">Candidatus Harrisonbacteria bacterium CG10_big_fil_rev_8_21_14_0_10_38_8</name>
    <dbReference type="NCBI Taxonomy" id="1974582"/>
    <lineage>
        <taxon>Bacteria</taxon>
        <taxon>Candidatus Harrisoniibacteriota</taxon>
    </lineage>
</organism>
<dbReference type="GO" id="GO:0015450">
    <property type="term" value="F:protein-transporting ATPase activity"/>
    <property type="evidence" value="ECO:0007669"/>
    <property type="project" value="UniProtKB-UniRule"/>
</dbReference>
<comment type="function">
    <text evidence="9">Involved in protein export. Participates in an early event of protein translocation.</text>
</comment>
<accession>A0A2M6WK15</accession>
<keyword evidence="3 9" id="KW-0813">Transport</keyword>
<dbReference type="Proteomes" id="UP000229112">
    <property type="component" value="Unassembled WGS sequence"/>
</dbReference>
<feature type="transmembrane region" description="Helical" evidence="9">
    <location>
        <begin position="6"/>
        <end position="22"/>
    </location>
</feature>
<keyword evidence="6 9" id="KW-1133">Transmembrane helix</keyword>
<dbReference type="AlphaFoldDB" id="A0A2M6WK15"/>
<feature type="transmembrane region" description="Helical" evidence="9">
    <location>
        <begin position="52"/>
        <end position="73"/>
    </location>
</feature>
<evidence type="ECO:0000256" key="7">
    <source>
        <dbReference type="ARBA" id="ARBA00023010"/>
    </source>
</evidence>
<dbReference type="InterPro" id="IPR004692">
    <property type="entry name" value="SecG"/>
</dbReference>
<evidence type="ECO:0000256" key="3">
    <source>
        <dbReference type="ARBA" id="ARBA00022448"/>
    </source>
</evidence>
<keyword evidence="5 9" id="KW-0653">Protein transport</keyword>
<name>A0A2M6WK15_9BACT</name>
<evidence type="ECO:0000256" key="4">
    <source>
        <dbReference type="ARBA" id="ARBA00022692"/>
    </source>
</evidence>
<evidence type="ECO:0000256" key="5">
    <source>
        <dbReference type="ARBA" id="ARBA00022927"/>
    </source>
</evidence>
<dbReference type="GO" id="GO:0005886">
    <property type="term" value="C:plasma membrane"/>
    <property type="evidence" value="ECO:0007669"/>
    <property type="project" value="UniProtKB-SubCell"/>
</dbReference>
<evidence type="ECO:0000313" key="11">
    <source>
        <dbReference type="Proteomes" id="UP000229112"/>
    </source>
</evidence>
<gene>
    <name evidence="10" type="primary">secG</name>
    <name evidence="10" type="ORF">COU06_01435</name>
</gene>
<comment type="subcellular location">
    <subcellularLocation>
        <location evidence="9">Cell membrane</location>
        <topology evidence="9">Multi-pass membrane protein</topology>
    </subcellularLocation>
    <subcellularLocation>
        <location evidence="1">Membrane</location>
        <topology evidence="1">Multi-pass membrane protein</topology>
    </subcellularLocation>
</comment>
<dbReference type="GO" id="GO:0009306">
    <property type="term" value="P:protein secretion"/>
    <property type="evidence" value="ECO:0007669"/>
    <property type="project" value="UniProtKB-UniRule"/>
</dbReference>
<evidence type="ECO:0000256" key="1">
    <source>
        <dbReference type="ARBA" id="ARBA00004141"/>
    </source>
</evidence>
<dbReference type="Pfam" id="PF03840">
    <property type="entry name" value="SecG"/>
    <property type="match status" value="1"/>
</dbReference>
<dbReference type="NCBIfam" id="TIGR00810">
    <property type="entry name" value="secG"/>
    <property type="match status" value="1"/>
</dbReference>
<keyword evidence="9" id="KW-1003">Cell membrane</keyword>
<evidence type="ECO:0000313" key="10">
    <source>
        <dbReference type="EMBL" id="PIT93131.1"/>
    </source>
</evidence>
<comment type="caution">
    <text evidence="10">The sequence shown here is derived from an EMBL/GenBank/DDBJ whole genome shotgun (WGS) entry which is preliminary data.</text>
</comment>
<keyword evidence="7 9" id="KW-0811">Translocation</keyword>
<keyword evidence="8 9" id="KW-0472">Membrane</keyword>
<evidence type="ECO:0000256" key="6">
    <source>
        <dbReference type="ARBA" id="ARBA00022989"/>
    </source>
</evidence>
<comment type="similarity">
    <text evidence="2 9">Belongs to the SecG family.</text>
</comment>
<sequence length="74" mass="7951">MDILGIIITIIAVIIMILILLQERGEGGLGGFLGSAGGGGSFYQKRRGLEKIFFNLTIVLIILFVGLSILNLFV</sequence>
<evidence type="ECO:0000256" key="8">
    <source>
        <dbReference type="ARBA" id="ARBA00023136"/>
    </source>
</evidence>
<evidence type="ECO:0000256" key="9">
    <source>
        <dbReference type="RuleBase" id="RU365087"/>
    </source>
</evidence>
<dbReference type="EMBL" id="PFAY01000011">
    <property type="protein sequence ID" value="PIT93131.1"/>
    <property type="molecule type" value="Genomic_DNA"/>
</dbReference>
<proteinExistence type="inferred from homology"/>